<comment type="function">
    <text evidence="10">Catalyzes the transfer of pyrophosphate from adenosine triphosphate (ATP) to 6-hydroxymethyl-7,8-dihydropterin, an enzymatic step in folate biosynthesis pathway.</text>
</comment>
<evidence type="ECO:0000256" key="8">
    <source>
        <dbReference type="ARBA" id="ARBA00022840"/>
    </source>
</evidence>
<evidence type="ECO:0000256" key="10">
    <source>
        <dbReference type="ARBA" id="ARBA00029409"/>
    </source>
</evidence>
<dbReference type="Pfam" id="PF01288">
    <property type="entry name" value="HPPK"/>
    <property type="match status" value="1"/>
</dbReference>
<dbReference type="AlphaFoldDB" id="A0A2U8GPV5"/>
<dbReference type="GO" id="GO:0005524">
    <property type="term" value="F:ATP binding"/>
    <property type="evidence" value="ECO:0007669"/>
    <property type="project" value="UniProtKB-KW"/>
</dbReference>
<keyword evidence="6" id="KW-0547">Nucleotide-binding</keyword>
<keyword evidence="9" id="KW-0289">Folate biosynthesis</keyword>
<evidence type="ECO:0000256" key="7">
    <source>
        <dbReference type="ARBA" id="ARBA00022777"/>
    </source>
</evidence>
<feature type="domain" description="7,8-dihydro-6-hydroxymethylpterin-pyrophosphokinase" evidence="13">
    <location>
        <begin position="93"/>
        <end position="104"/>
    </location>
</feature>
<comment type="similarity">
    <text evidence="2">Belongs to the HPPK family.</text>
</comment>
<dbReference type="SUPFAM" id="SSF55083">
    <property type="entry name" value="6-hydroxymethyl-7,8-dihydropterin pyrophosphokinase, HPPK"/>
    <property type="match status" value="1"/>
</dbReference>
<evidence type="ECO:0000256" key="4">
    <source>
        <dbReference type="ARBA" id="ARBA00016218"/>
    </source>
</evidence>
<protein>
    <recommendedName>
        <fullName evidence="4">2-amino-4-hydroxy-6-hydroxymethyldihydropteridine pyrophosphokinase</fullName>
        <ecNumber evidence="3">2.7.6.3</ecNumber>
    </recommendedName>
    <alternativeName>
        <fullName evidence="11">6-hydroxymethyl-7,8-dihydropterin pyrophosphokinase</fullName>
    </alternativeName>
    <alternativeName>
        <fullName evidence="12">7,8-dihydro-6-hydroxymethylpterin-pyrophosphokinase</fullName>
    </alternativeName>
</protein>
<dbReference type="UniPathway" id="UPA00077">
    <property type="reaction ID" value="UER00155"/>
</dbReference>
<dbReference type="PANTHER" id="PTHR43071:SF1">
    <property type="entry name" value="2-AMINO-4-HYDROXY-6-HYDROXYMETHYLDIHYDROPTERIDINE PYROPHOSPHOKINASE"/>
    <property type="match status" value="1"/>
</dbReference>
<dbReference type="Proteomes" id="UP000244930">
    <property type="component" value="Chromosome"/>
</dbReference>
<organism evidence="14 15">
    <name type="scientific">Parazoarcus communis</name>
    <dbReference type="NCBI Taxonomy" id="41977"/>
    <lineage>
        <taxon>Bacteria</taxon>
        <taxon>Pseudomonadati</taxon>
        <taxon>Pseudomonadota</taxon>
        <taxon>Betaproteobacteria</taxon>
        <taxon>Rhodocyclales</taxon>
        <taxon>Zoogloeaceae</taxon>
        <taxon>Parazoarcus</taxon>
    </lineage>
</organism>
<evidence type="ECO:0000256" key="5">
    <source>
        <dbReference type="ARBA" id="ARBA00022679"/>
    </source>
</evidence>
<evidence type="ECO:0000313" key="15">
    <source>
        <dbReference type="Proteomes" id="UP000244930"/>
    </source>
</evidence>
<sequence>MSSTLVRAYVAFGANLGEPRAALDCAIQALSALHGTRVVAFSSCYRTAPVGVEGEQPDYTNAVIAIDTTLAPRPLLESLLAIEHAGGRTRDYHQAPRTMDLDLLLHGDAIVDEPGLVLPHPRMHQRAFVLQPLAEIAPDASVPGIGQVTDLLPGVADQQISRL</sequence>
<gene>
    <name evidence="14" type="primary">folK</name>
    <name evidence="14" type="ORF">CEW83_10240</name>
</gene>
<keyword evidence="7 14" id="KW-0418">Kinase</keyword>
<dbReference type="GO" id="GO:0003848">
    <property type="term" value="F:2-amino-4-hydroxy-6-hydroxymethyldihydropteridine diphosphokinase activity"/>
    <property type="evidence" value="ECO:0007669"/>
    <property type="project" value="UniProtKB-EC"/>
</dbReference>
<name>A0A2U8GPV5_9RHOO</name>
<accession>A0A2U8GPV5</accession>
<evidence type="ECO:0000256" key="6">
    <source>
        <dbReference type="ARBA" id="ARBA00022741"/>
    </source>
</evidence>
<dbReference type="GO" id="GO:0046654">
    <property type="term" value="P:tetrahydrofolate biosynthetic process"/>
    <property type="evidence" value="ECO:0007669"/>
    <property type="project" value="UniProtKB-UniPathway"/>
</dbReference>
<keyword evidence="5" id="KW-0808">Transferase</keyword>
<keyword evidence="15" id="KW-1185">Reference proteome</keyword>
<dbReference type="PROSITE" id="PS00794">
    <property type="entry name" value="HPPK"/>
    <property type="match status" value="1"/>
</dbReference>
<dbReference type="InterPro" id="IPR035907">
    <property type="entry name" value="Hppk_sf"/>
</dbReference>
<comment type="pathway">
    <text evidence="1">Cofactor biosynthesis; tetrahydrofolate biosynthesis; 2-amino-4-hydroxy-6-hydroxymethyl-7,8-dihydropteridine diphosphate from 7,8-dihydroneopterin triphosphate: step 4/4.</text>
</comment>
<reference evidence="14 15" key="1">
    <citation type="submission" date="2017-06" db="EMBL/GenBank/DDBJ databases">
        <title>Azoarcus.</title>
        <authorList>
            <person name="Woo J.-H."/>
            <person name="Kim H.-S."/>
        </authorList>
    </citation>
    <scope>NUCLEOTIDE SEQUENCE [LARGE SCALE GENOMIC DNA]</scope>
    <source>
        <strain evidence="14 15">TSPY31</strain>
    </source>
</reference>
<proteinExistence type="inferred from homology"/>
<dbReference type="GO" id="GO:0046656">
    <property type="term" value="P:folic acid biosynthetic process"/>
    <property type="evidence" value="ECO:0007669"/>
    <property type="project" value="UniProtKB-KW"/>
</dbReference>
<dbReference type="InterPro" id="IPR000550">
    <property type="entry name" value="Hppk"/>
</dbReference>
<dbReference type="CDD" id="cd00483">
    <property type="entry name" value="HPPK"/>
    <property type="match status" value="1"/>
</dbReference>
<evidence type="ECO:0000256" key="2">
    <source>
        <dbReference type="ARBA" id="ARBA00005810"/>
    </source>
</evidence>
<dbReference type="EC" id="2.7.6.3" evidence="3"/>
<evidence type="ECO:0000256" key="11">
    <source>
        <dbReference type="ARBA" id="ARBA00029766"/>
    </source>
</evidence>
<evidence type="ECO:0000256" key="9">
    <source>
        <dbReference type="ARBA" id="ARBA00022909"/>
    </source>
</evidence>
<evidence type="ECO:0000256" key="1">
    <source>
        <dbReference type="ARBA" id="ARBA00005051"/>
    </source>
</evidence>
<dbReference type="NCBIfam" id="TIGR01498">
    <property type="entry name" value="folK"/>
    <property type="match status" value="1"/>
</dbReference>
<dbReference type="RefSeq" id="WP_108949251.1">
    <property type="nucleotide sequence ID" value="NZ_CP022187.1"/>
</dbReference>
<dbReference type="GO" id="GO:0016301">
    <property type="term" value="F:kinase activity"/>
    <property type="evidence" value="ECO:0007669"/>
    <property type="project" value="UniProtKB-KW"/>
</dbReference>
<evidence type="ECO:0000259" key="13">
    <source>
        <dbReference type="PROSITE" id="PS00794"/>
    </source>
</evidence>
<evidence type="ECO:0000256" key="3">
    <source>
        <dbReference type="ARBA" id="ARBA00013253"/>
    </source>
</evidence>
<evidence type="ECO:0000256" key="12">
    <source>
        <dbReference type="ARBA" id="ARBA00033413"/>
    </source>
</evidence>
<dbReference type="PANTHER" id="PTHR43071">
    <property type="entry name" value="2-AMINO-4-HYDROXY-6-HYDROXYMETHYLDIHYDROPTERIDINE PYROPHOSPHOKINASE"/>
    <property type="match status" value="1"/>
</dbReference>
<dbReference type="Gene3D" id="3.30.70.560">
    <property type="entry name" value="7,8-Dihydro-6-hydroxymethylpterin-pyrophosphokinase HPPK"/>
    <property type="match status" value="1"/>
</dbReference>
<evidence type="ECO:0000313" key="14">
    <source>
        <dbReference type="EMBL" id="AWI75544.1"/>
    </source>
</evidence>
<dbReference type="KEGG" id="acom:CEW83_10240"/>
<dbReference type="EMBL" id="CP022187">
    <property type="protein sequence ID" value="AWI75544.1"/>
    <property type="molecule type" value="Genomic_DNA"/>
</dbReference>
<keyword evidence="8" id="KW-0067">ATP-binding</keyword>